<dbReference type="OrthoDB" id="40158at2759"/>
<dbReference type="Proteomes" id="UP000693970">
    <property type="component" value="Unassembled WGS sequence"/>
</dbReference>
<feature type="compositionally biased region" description="Low complexity" evidence="2">
    <location>
        <begin position="135"/>
        <end position="147"/>
    </location>
</feature>
<feature type="compositionally biased region" description="Basic and acidic residues" evidence="2">
    <location>
        <begin position="294"/>
        <end position="305"/>
    </location>
</feature>
<dbReference type="InterPro" id="IPR002110">
    <property type="entry name" value="Ankyrin_rpt"/>
</dbReference>
<keyword evidence="4" id="KW-1185">Reference proteome</keyword>
<evidence type="ECO:0000256" key="1">
    <source>
        <dbReference type="PROSITE-ProRule" id="PRU00023"/>
    </source>
</evidence>
<dbReference type="SMART" id="SM00248">
    <property type="entry name" value="ANK"/>
    <property type="match status" value="1"/>
</dbReference>
<dbReference type="Pfam" id="PF12796">
    <property type="entry name" value="Ank_2"/>
    <property type="match status" value="1"/>
</dbReference>
<evidence type="ECO:0000256" key="2">
    <source>
        <dbReference type="SAM" id="MobiDB-lite"/>
    </source>
</evidence>
<name>A0A9K3L2V8_9STRA</name>
<keyword evidence="1" id="KW-0040">ANK repeat</keyword>
<gene>
    <name evidence="3" type="ORF">IV203_003975</name>
</gene>
<reference evidence="3" key="2">
    <citation type="submission" date="2021-04" db="EMBL/GenBank/DDBJ databases">
        <authorList>
            <person name="Podell S."/>
        </authorList>
    </citation>
    <scope>NUCLEOTIDE SEQUENCE</scope>
    <source>
        <strain evidence="3">Hildebrandi</strain>
    </source>
</reference>
<feature type="compositionally biased region" description="Low complexity" evidence="2">
    <location>
        <begin position="306"/>
        <end position="315"/>
    </location>
</feature>
<dbReference type="PROSITE" id="PS50088">
    <property type="entry name" value="ANK_REPEAT"/>
    <property type="match status" value="1"/>
</dbReference>
<protein>
    <submittedName>
        <fullName evidence="3">Pfs, nacht and ankyrin domain containing protein</fullName>
    </submittedName>
</protein>
<feature type="repeat" description="ANK" evidence="1">
    <location>
        <begin position="392"/>
        <end position="424"/>
    </location>
</feature>
<organism evidence="3 4">
    <name type="scientific">Nitzschia inconspicua</name>
    <dbReference type="NCBI Taxonomy" id="303405"/>
    <lineage>
        <taxon>Eukaryota</taxon>
        <taxon>Sar</taxon>
        <taxon>Stramenopiles</taxon>
        <taxon>Ochrophyta</taxon>
        <taxon>Bacillariophyta</taxon>
        <taxon>Bacillariophyceae</taxon>
        <taxon>Bacillariophycidae</taxon>
        <taxon>Bacillariales</taxon>
        <taxon>Bacillariaceae</taxon>
        <taxon>Nitzschia</taxon>
    </lineage>
</organism>
<dbReference type="AlphaFoldDB" id="A0A9K3L2V8"/>
<accession>A0A9K3L2V8</accession>
<dbReference type="EMBL" id="JAGRRH010000016">
    <property type="protein sequence ID" value="KAG7354619.1"/>
    <property type="molecule type" value="Genomic_DNA"/>
</dbReference>
<feature type="region of interest" description="Disordered" evidence="2">
    <location>
        <begin position="129"/>
        <end position="152"/>
    </location>
</feature>
<dbReference type="PANTHER" id="PTHR24192">
    <property type="entry name" value="ANKYRIN REPEAT DOMAIN 40"/>
    <property type="match status" value="1"/>
</dbReference>
<sequence length="466" mass="52739">MINVTTTGYTKLSIPSSVYQLLQTFWKKNRQFAWTEFWQSGNTIQNHWEQNCSVLDIGRQDVPHHLHIGQQHHIVQTVQHELEEWTQRPLVLTASVGIRAYLQNTIIAPHVDRLPFVITAVLHIAQHNVNDDDNNNNNSNNNSSSSNGGWPIQLVVTDTKTGTSVLRNVTTVPGEMIVYEGTSIVHGRPYPLPPGNKSLTEADDPTYMAVLYLHFEPVGYTVQHTLRRRQQMQQQVQQSTRQKDEDGTTATVVDDPLYYEMPTTTYAMDMASRGAFERSLAVQQEKMQQQQQHQEQKSKEQKDDSNNNNNNVNINTHTAATTSSVPRYVWDTYRDAYRQKFFFQHEPAIYPKPSKVVFGQITAHQAAALGDMSALQSLATKDRTVLFKADINGWRPLHEAARSGHADVIEYLLEEGAQVNARTNNGSGGTALYWAEKEPKKNGKAIAVLKKYGGVNIPPEYEDKEE</sequence>
<feature type="region of interest" description="Disordered" evidence="2">
    <location>
        <begin position="281"/>
        <end position="319"/>
    </location>
</feature>
<feature type="compositionally biased region" description="Low complexity" evidence="2">
    <location>
        <begin position="231"/>
        <end position="240"/>
    </location>
</feature>
<feature type="region of interest" description="Disordered" evidence="2">
    <location>
        <begin position="229"/>
        <end position="253"/>
    </location>
</feature>
<dbReference type="PROSITE" id="PS50297">
    <property type="entry name" value="ANK_REP_REGION"/>
    <property type="match status" value="1"/>
</dbReference>
<reference evidence="3" key="1">
    <citation type="journal article" date="2021" name="Sci. Rep.">
        <title>Diploid genomic architecture of Nitzschia inconspicua, an elite biomass production diatom.</title>
        <authorList>
            <person name="Oliver A."/>
            <person name="Podell S."/>
            <person name="Pinowska A."/>
            <person name="Traller J.C."/>
            <person name="Smith S.R."/>
            <person name="McClure R."/>
            <person name="Beliaev A."/>
            <person name="Bohutskyi P."/>
            <person name="Hill E.A."/>
            <person name="Rabines A."/>
            <person name="Zheng H."/>
            <person name="Allen L.Z."/>
            <person name="Kuo A."/>
            <person name="Grigoriev I.V."/>
            <person name="Allen A.E."/>
            <person name="Hazlebeck D."/>
            <person name="Allen E.E."/>
        </authorList>
    </citation>
    <scope>NUCLEOTIDE SEQUENCE</scope>
    <source>
        <strain evidence="3">Hildebrandi</strain>
    </source>
</reference>
<evidence type="ECO:0000313" key="4">
    <source>
        <dbReference type="Proteomes" id="UP000693970"/>
    </source>
</evidence>
<dbReference type="InterPro" id="IPR039195">
    <property type="entry name" value="ANKRD40"/>
</dbReference>
<comment type="caution">
    <text evidence="3">The sequence shown here is derived from an EMBL/GenBank/DDBJ whole genome shotgun (WGS) entry which is preliminary data.</text>
</comment>
<dbReference type="PANTHER" id="PTHR24192:SF3">
    <property type="entry name" value="ANKYRIN REPEAT DOMAIN 40"/>
    <property type="match status" value="1"/>
</dbReference>
<proteinExistence type="predicted"/>
<evidence type="ECO:0000313" key="3">
    <source>
        <dbReference type="EMBL" id="KAG7354619.1"/>
    </source>
</evidence>
<feature type="compositionally biased region" description="Low complexity" evidence="2">
    <location>
        <begin position="283"/>
        <end position="293"/>
    </location>
</feature>